<comment type="caution">
    <text evidence="1">The sequence shown here is derived from an EMBL/GenBank/DDBJ whole genome shotgun (WGS) entry which is preliminary data.</text>
</comment>
<proteinExistence type="predicted"/>
<dbReference type="AlphaFoldDB" id="A0AAV9VW62"/>
<protein>
    <submittedName>
        <fullName evidence="1">Uncharacterized protein</fullName>
    </submittedName>
</protein>
<gene>
    <name evidence="1" type="ORF">TWF481_001889</name>
</gene>
<sequence>MNEDDKKIDVINCSPNCKITRSLISFGNHIDDAGHGGAALSQKITPCGEEFFPAKTAPGVIHQSNRLIKARLTLPSAEKCTPVLESRNRFPVVRAWGTGSSASAGLGKTRC</sequence>
<evidence type="ECO:0000313" key="2">
    <source>
        <dbReference type="Proteomes" id="UP001370758"/>
    </source>
</evidence>
<organism evidence="1 2">
    <name type="scientific">Arthrobotrys musiformis</name>
    <dbReference type="NCBI Taxonomy" id="47236"/>
    <lineage>
        <taxon>Eukaryota</taxon>
        <taxon>Fungi</taxon>
        <taxon>Dikarya</taxon>
        <taxon>Ascomycota</taxon>
        <taxon>Pezizomycotina</taxon>
        <taxon>Orbiliomycetes</taxon>
        <taxon>Orbiliales</taxon>
        <taxon>Orbiliaceae</taxon>
        <taxon>Arthrobotrys</taxon>
    </lineage>
</organism>
<dbReference type="EMBL" id="JAVHJL010000010">
    <property type="protein sequence ID" value="KAK6496908.1"/>
    <property type="molecule type" value="Genomic_DNA"/>
</dbReference>
<name>A0AAV9VW62_9PEZI</name>
<dbReference type="Proteomes" id="UP001370758">
    <property type="component" value="Unassembled WGS sequence"/>
</dbReference>
<keyword evidence="2" id="KW-1185">Reference proteome</keyword>
<reference evidence="1 2" key="1">
    <citation type="submission" date="2023-08" db="EMBL/GenBank/DDBJ databases">
        <authorList>
            <person name="Palmer J.M."/>
        </authorList>
    </citation>
    <scope>NUCLEOTIDE SEQUENCE [LARGE SCALE GENOMIC DNA]</scope>
    <source>
        <strain evidence="1 2">TWF481</strain>
    </source>
</reference>
<evidence type="ECO:0000313" key="1">
    <source>
        <dbReference type="EMBL" id="KAK6496908.1"/>
    </source>
</evidence>
<accession>A0AAV9VW62</accession>